<evidence type="ECO:0000256" key="1">
    <source>
        <dbReference type="SAM" id="MobiDB-lite"/>
    </source>
</evidence>
<organism evidence="2">
    <name type="scientific">uncultured Sulfurovum sp</name>
    <dbReference type="NCBI Taxonomy" id="269237"/>
    <lineage>
        <taxon>Bacteria</taxon>
        <taxon>Pseudomonadati</taxon>
        <taxon>Campylobacterota</taxon>
        <taxon>Epsilonproteobacteria</taxon>
        <taxon>Campylobacterales</taxon>
        <taxon>Sulfurovaceae</taxon>
        <taxon>Sulfurovum</taxon>
        <taxon>environmental samples</taxon>
    </lineage>
</organism>
<evidence type="ECO:0000313" key="2">
    <source>
        <dbReference type="EMBL" id="CAA6807980.1"/>
    </source>
</evidence>
<dbReference type="EMBL" id="CACVAZ010000045">
    <property type="protein sequence ID" value="CAA6807980.1"/>
    <property type="molecule type" value="Genomic_DNA"/>
</dbReference>
<proteinExistence type="predicted"/>
<accession>A0A6S6SQX8</accession>
<feature type="region of interest" description="Disordered" evidence="1">
    <location>
        <begin position="110"/>
        <end position="131"/>
    </location>
</feature>
<protein>
    <submittedName>
        <fullName evidence="2">Uncharacterized protein</fullName>
    </submittedName>
</protein>
<gene>
    <name evidence="2" type="ORF">HELGO_WM35810</name>
</gene>
<reference evidence="2" key="1">
    <citation type="submission" date="2020-01" db="EMBL/GenBank/DDBJ databases">
        <authorList>
            <person name="Meier V. D."/>
            <person name="Meier V D."/>
        </authorList>
    </citation>
    <scope>NUCLEOTIDE SEQUENCE</scope>
    <source>
        <strain evidence="2">HLG_WM_MAG_02</strain>
    </source>
</reference>
<name>A0A6S6SQX8_9BACT</name>
<sequence length="273" mass="32400">MELEPIENPIVIHPHLLQRFLKHGKDYANLLALYSFYLYHAQLQKTNQPLATDEFTRKGMNWAIDRVKKTKKLLKEMKLIEVVQKRKYYYIYLFFIYTKKKIDEILGTSTESEASAPNKPKNETTRLKPSVPSVPPLLNQWLEYCDKKKINYAKNNLTHWEKKLEKRLTIDQQEAIYTAIKNGWKDFYVVAIKESKYHKFLGKSLMMEKNCDTLLDIAFKEKRFIYQFKNIKIRTTEPPSSLFKRYGYDKSELNKAPIVSDVKSKILGLIQRF</sequence>
<dbReference type="AlphaFoldDB" id="A0A6S6SQX8"/>